<dbReference type="EMBL" id="JBHTGP010000031">
    <property type="protein sequence ID" value="MFD0691629.1"/>
    <property type="molecule type" value="Genomic_DNA"/>
</dbReference>
<keyword evidence="1" id="KW-0812">Transmembrane</keyword>
<evidence type="ECO:0000313" key="2">
    <source>
        <dbReference type="EMBL" id="MFD0691629.1"/>
    </source>
</evidence>
<evidence type="ECO:0000313" key="3">
    <source>
        <dbReference type="Proteomes" id="UP001597063"/>
    </source>
</evidence>
<comment type="caution">
    <text evidence="2">The sequence shown here is derived from an EMBL/GenBank/DDBJ whole genome shotgun (WGS) entry which is preliminary data.</text>
</comment>
<sequence>MSPQARISIAGSGRVKIVVMFVVLVPTVTLETFMGAGPGLSLQ</sequence>
<protein>
    <submittedName>
        <fullName evidence="2">Uncharacterized protein</fullName>
    </submittedName>
</protein>
<accession>A0ABW2XZ45</accession>
<feature type="transmembrane region" description="Helical" evidence="1">
    <location>
        <begin position="15"/>
        <end position="36"/>
    </location>
</feature>
<name>A0ABW2XZ45_9ACTN</name>
<keyword evidence="3" id="KW-1185">Reference proteome</keyword>
<keyword evidence="1" id="KW-0472">Membrane</keyword>
<organism evidence="2 3">
    <name type="scientific">Actinomadura fibrosa</name>
    <dbReference type="NCBI Taxonomy" id="111802"/>
    <lineage>
        <taxon>Bacteria</taxon>
        <taxon>Bacillati</taxon>
        <taxon>Actinomycetota</taxon>
        <taxon>Actinomycetes</taxon>
        <taxon>Streptosporangiales</taxon>
        <taxon>Thermomonosporaceae</taxon>
        <taxon>Actinomadura</taxon>
    </lineage>
</organism>
<dbReference type="Proteomes" id="UP001597063">
    <property type="component" value="Unassembled WGS sequence"/>
</dbReference>
<gene>
    <name evidence="2" type="ORF">ACFQZM_44560</name>
</gene>
<dbReference type="RefSeq" id="WP_278045381.1">
    <property type="nucleotide sequence ID" value="NZ_CAACUY010000080.1"/>
</dbReference>
<reference evidence="3" key="1">
    <citation type="journal article" date="2019" name="Int. J. Syst. Evol. Microbiol.">
        <title>The Global Catalogue of Microorganisms (GCM) 10K type strain sequencing project: providing services to taxonomists for standard genome sequencing and annotation.</title>
        <authorList>
            <consortium name="The Broad Institute Genomics Platform"/>
            <consortium name="The Broad Institute Genome Sequencing Center for Infectious Disease"/>
            <person name="Wu L."/>
            <person name="Ma J."/>
        </authorList>
    </citation>
    <scope>NUCLEOTIDE SEQUENCE [LARGE SCALE GENOMIC DNA]</scope>
    <source>
        <strain evidence="3">JCM 9371</strain>
    </source>
</reference>
<keyword evidence="1" id="KW-1133">Transmembrane helix</keyword>
<evidence type="ECO:0000256" key="1">
    <source>
        <dbReference type="SAM" id="Phobius"/>
    </source>
</evidence>
<proteinExistence type="predicted"/>